<proteinExistence type="predicted"/>
<feature type="compositionally biased region" description="Basic residues" evidence="1">
    <location>
        <begin position="1"/>
        <end position="11"/>
    </location>
</feature>
<reference evidence="2 3" key="1">
    <citation type="submission" date="2020-04" db="EMBL/GenBank/DDBJ databases">
        <title>Genome sequencing of novel species.</title>
        <authorList>
            <person name="Heo J."/>
            <person name="Kim S.-J."/>
            <person name="Kim J.-S."/>
            <person name="Hong S.-B."/>
            <person name="Kwon S.-W."/>
        </authorList>
    </citation>
    <scope>NUCLEOTIDE SEQUENCE [LARGE SCALE GENOMIC DNA]</scope>
    <source>
        <strain evidence="2 3">MFER-1</strain>
    </source>
</reference>
<feature type="compositionally biased region" description="Polar residues" evidence="1">
    <location>
        <begin position="14"/>
        <end position="35"/>
    </location>
</feature>
<name>A0A7Z2VS55_9BACL</name>
<gene>
    <name evidence="2" type="ORF">HH215_15390</name>
</gene>
<feature type="region of interest" description="Disordered" evidence="1">
    <location>
        <begin position="1"/>
        <end position="54"/>
    </location>
</feature>
<evidence type="ECO:0000313" key="3">
    <source>
        <dbReference type="Proteomes" id="UP000502248"/>
    </source>
</evidence>
<keyword evidence="3" id="KW-1185">Reference proteome</keyword>
<dbReference type="EMBL" id="CP051680">
    <property type="protein sequence ID" value="QJD88168.1"/>
    <property type="molecule type" value="Genomic_DNA"/>
</dbReference>
<protein>
    <submittedName>
        <fullName evidence="2">Uncharacterized protein</fullName>
    </submittedName>
</protein>
<dbReference type="Proteomes" id="UP000502248">
    <property type="component" value="Chromosome"/>
</dbReference>
<accession>A0A7Z2VS55</accession>
<evidence type="ECO:0000313" key="2">
    <source>
        <dbReference type="EMBL" id="QJD88168.1"/>
    </source>
</evidence>
<dbReference type="KEGG" id="cheb:HH215_15390"/>
<evidence type="ECO:0000256" key="1">
    <source>
        <dbReference type="SAM" id="MobiDB-lite"/>
    </source>
</evidence>
<dbReference type="AlphaFoldDB" id="A0A7Z2VS55"/>
<sequence>MSKSKQQRRKTERAGNNNPEMSRLQWQRKPQTQVVANKKAEQRRTHCRHKGSRDGADFFIAISDAL</sequence>
<organism evidence="2 3">
    <name type="scientific">Cohnella herbarum</name>
    <dbReference type="NCBI Taxonomy" id="2728023"/>
    <lineage>
        <taxon>Bacteria</taxon>
        <taxon>Bacillati</taxon>
        <taxon>Bacillota</taxon>
        <taxon>Bacilli</taxon>
        <taxon>Bacillales</taxon>
        <taxon>Paenibacillaceae</taxon>
        <taxon>Cohnella</taxon>
    </lineage>
</organism>